<dbReference type="EMBL" id="JAXUIC010000002">
    <property type="protein sequence ID" value="KAK4599895.1"/>
    <property type="molecule type" value="Genomic_DNA"/>
</dbReference>
<gene>
    <name evidence="4" type="ORF">RGQ29_009799</name>
</gene>
<proteinExistence type="predicted"/>
<evidence type="ECO:0000256" key="1">
    <source>
        <dbReference type="ARBA" id="ARBA00023027"/>
    </source>
</evidence>
<organism evidence="4 5">
    <name type="scientific">Quercus rubra</name>
    <name type="common">Northern red oak</name>
    <name type="synonym">Quercus borealis</name>
    <dbReference type="NCBI Taxonomy" id="3512"/>
    <lineage>
        <taxon>Eukaryota</taxon>
        <taxon>Viridiplantae</taxon>
        <taxon>Streptophyta</taxon>
        <taxon>Embryophyta</taxon>
        <taxon>Tracheophyta</taxon>
        <taxon>Spermatophyta</taxon>
        <taxon>Magnoliopsida</taxon>
        <taxon>eudicotyledons</taxon>
        <taxon>Gunneridae</taxon>
        <taxon>Pentapetalae</taxon>
        <taxon>rosids</taxon>
        <taxon>fabids</taxon>
        <taxon>Fagales</taxon>
        <taxon>Fagaceae</taxon>
        <taxon>Quercus</taxon>
    </lineage>
</organism>
<comment type="caution">
    <text evidence="4">The sequence shown here is derived from an EMBL/GenBank/DDBJ whole genome shotgun (WGS) entry which is preliminary data.</text>
</comment>
<keyword evidence="5" id="KW-1185">Reference proteome</keyword>
<accession>A0AAN7FSU5</accession>
<sequence length="204" mass="23253">MDSMAMSTQRSSPSPPSLSPSSSSSLSSLSSSTSLYSTPQWKHDVFLNFYGKDTRKNFTDHLYTALKQRGIDVFRDDEKLKRGTFIDLELMKAIRESKYAIVILSKNYAFSRWCLDELAKILQCMKQTGLTVLPVFYYVDPSAVQNQTETFAEAFAKHEDDPKVSREKLQIWKTALKEVGNISGWHLHGDVMHPIDIELVKCFV</sequence>
<dbReference type="SUPFAM" id="SSF52200">
    <property type="entry name" value="Toll/Interleukin receptor TIR domain"/>
    <property type="match status" value="1"/>
</dbReference>
<evidence type="ECO:0000313" key="4">
    <source>
        <dbReference type="EMBL" id="KAK4599895.1"/>
    </source>
</evidence>
<feature type="domain" description="TIR" evidence="3">
    <location>
        <begin position="41"/>
        <end position="204"/>
    </location>
</feature>
<name>A0AAN7FSU5_QUERU</name>
<dbReference type="AlphaFoldDB" id="A0AAN7FSU5"/>
<dbReference type="InterPro" id="IPR000157">
    <property type="entry name" value="TIR_dom"/>
</dbReference>
<dbReference type="Pfam" id="PF01582">
    <property type="entry name" value="TIR"/>
    <property type="match status" value="1"/>
</dbReference>
<feature type="compositionally biased region" description="Polar residues" evidence="2">
    <location>
        <begin position="1"/>
        <end position="10"/>
    </location>
</feature>
<dbReference type="Gene3D" id="3.40.50.10140">
    <property type="entry name" value="Toll/interleukin-1 receptor homology (TIR) domain"/>
    <property type="match status" value="1"/>
</dbReference>
<dbReference type="Proteomes" id="UP001324115">
    <property type="component" value="Unassembled WGS sequence"/>
</dbReference>
<protein>
    <recommendedName>
        <fullName evidence="3">TIR domain-containing protein</fullName>
    </recommendedName>
</protein>
<reference evidence="4 5" key="1">
    <citation type="journal article" date="2023" name="G3 (Bethesda)">
        <title>A haplotype-resolved chromosome-scale genome for Quercus rubra L. provides insights into the genetics of adaptive traits for red oak species.</title>
        <authorList>
            <person name="Kapoor B."/>
            <person name="Jenkins J."/>
            <person name="Schmutz J."/>
            <person name="Zhebentyayeva T."/>
            <person name="Kuelheim C."/>
            <person name="Coggeshall M."/>
            <person name="Heim C."/>
            <person name="Lasky J.R."/>
            <person name="Leites L."/>
            <person name="Islam-Faridi N."/>
            <person name="Romero-Severson J."/>
            <person name="DeLeo V.L."/>
            <person name="Lucas S.M."/>
            <person name="Lazic D."/>
            <person name="Gailing O."/>
            <person name="Carlson J."/>
            <person name="Staton M."/>
        </authorList>
    </citation>
    <scope>NUCLEOTIDE SEQUENCE [LARGE SCALE GENOMIC DNA]</scope>
    <source>
        <strain evidence="4">Pseudo-F2</strain>
    </source>
</reference>
<feature type="region of interest" description="Disordered" evidence="2">
    <location>
        <begin position="1"/>
        <end position="25"/>
    </location>
</feature>
<evidence type="ECO:0000313" key="5">
    <source>
        <dbReference type="Proteomes" id="UP001324115"/>
    </source>
</evidence>
<evidence type="ECO:0000259" key="3">
    <source>
        <dbReference type="PROSITE" id="PS50104"/>
    </source>
</evidence>
<dbReference type="PROSITE" id="PS50104">
    <property type="entry name" value="TIR"/>
    <property type="match status" value="1"/>
</dbReference>
<dbReference type="FunFam" id="3.40.50.10140:FF:000007">
    <property type="entry name" value="Disease resistance protein (TIR-NBS-LRR class)"/>
    <property type="match status" value="1"/>
</dbReference>
<keyword evidence="1" id="KW-0520">NAD</keyword>
<dbReference type="PANTHER" id="PTHR32009:SF153">
    <property type="entry name" value="TMV RESISTANCE PROTEIN N-LIKE"/>
    <property type="match status" value="1"/>
</dbReference>
<evidence type="ECO:0000256" key="2">
    <source>
        <dbReference type="SAM" id="MobiDB-lite"/>
    </source>
</evidence>
<dbReference type="PANTHER" id="PTHR32009">
    <property type="entry name" value="TMV RESISTANCE PROTEIN N-LIKE"/>
    <property type="match status" value="1"/>
</dbReference>
<dbReference type="GO" id="GO:0007165">
    <property type="term" value="P:signal transduction"/>
    <property type="evidence" value="ECO:0007669"/>
    <property type="project" value="InterPro"/>
</dbReference>
<dbReference type="SMART" id="SM00255">
    <property type="entry name" value="TIR"/>
    <property type="match status" value="1"/>
</dbReference>
<dbReference type="InterPro" id="IPR035897">
    <property type="entry name" value="Toll_tir_struct_dom_sf"/>
</dbReference>